<name>A0A1V9ZJ58_ACHHY</name>
<feature type="transmembrane region" description="Helical" evidence="2">
    <location>
        <begin position="237"/>
        <end position="255"/>
    </location>
</feature>
<accession>A0A1V9ZJ58</accession>
<feature type="transmembrane region" description="Helical" evidence="2">
    <location>
        <begin position="203"/>
        <end position="225"/>
    </location>
</feature>
<feature type="region of interest" description="Disordered" evidence="1">
    <location>
        <begin position="273"/>
        <end position="302"/>
    </location>
</feature>
<evidence type="ECO:0000313" key="4">
    <source>
        <dbReference type="Proteomes" id="UP000243579"/>
    </source>
</evidence>
<organism evidence="3 4">
    <name type="scientific">Achlya hypogyna</name>
    <name type="common">Oomycete</name>
    <name type="synonym">Protoachlya hypogyna</name>
    <dbReference type="NCBI Taxonomy" id="1202772"/>
    <lineage>
        <taxon>Eukaryota</taxon>
        <taxon>Sar</taxon>
        <taxon>Stramenopiles</taxon>
        <taxon>Oomycota</taxon>
        <taxon>Saprolegniomycetes</taxon>
        <taxon>Saprolegniales</taxon>
        <taxon>Achlyaceae</taxon>
        <taxon>Achlya</taxon>
    </lineage>
</organism>
<proteinExistence type="predicted"/>
<feature type="transmembrane region" description="Helical" evidence="2">
    <location>
        <begin position="34"/>
        <end position="61"/>
    </location>
</feature>
<protein>
    <recommendedName>
        <fullName evidence="5">Transmembrane protein</fullName>
    </recommendedName>
</protein>
<keyword evidence="4" id="KW-1185">Reference proteome</keyword>
<reference evidence="3 4" key="1">
    <citation type="journal article" date="2014" name="Genome Biol. Evol.">
        <title>The secreted proteins of Achlya hypogyna and Thraustotheca clavata identify the ancestral oomycete secretome and reveal gene acquisitions by horizontal gene transfer.</title>
        <authorList>
            <person name="Misner I."/>
            <person name="Blouin N."/>
            <person name="Leonard G."/>
            <person name="Richards T.A."/>
            <person name="Lane C.E."/>
        </authorList>
    </citation>
    <scope>NUCLEOTIDE SEQUENCE [LARGE SCALE GENOMIC DNA]</scope>
    <source>
        <strain evidence="3 4">ATCC 48635</strain>
    </source>
</reference>
<feature type="transmembrane region" description="Helical" evidence="2">
    <location>
        <begin position="6"/>
        <end position="22"/>
    </location>
</feature>
<sequence>MISSSCAGLCVALITLTVLYFYDHIVRLPAYRSMLVYGLLSMLLGAMACALASFALVVPAWSSMASLSFTGGSIVLSSPFAAGAWGYCTNISMDTSAGTYFGQCVLYQTNSVMGHGLNDPVTVALTCLCDLHEDSSSYASLQAASSLSPSVFKTFTHGACGANAWLTLALVKLLIALTAVSVLAQLTAVCARRRRHIIAHTTLFHLTVTTLAIVSCVACLSAWAIQSPKGVPYGAAYDWIGFALALTLAVLACGFKFRLEALREVAFSPVPEQTRPSVVKDDDPFGTSQTPYKEDNEPPHTV</sequence>
<evidence type="ECO:0000256" key="1">
    <source>
        <dbReference type="SAM" id="MobiDB-lite"/>
    </source>
</evidence>
<dbReference type="Proteomes" id="UP000243579">
    <property type="component" value="Unassembled WGS sequence"/>
</dbReference>
<keyword evidence="2" id="KW-0472">Membrane</keyword>
<dbReference type="EMBL" id="JNBR01000091">
    <property type="protein sequence ID" value="OQR98007.1"/>
    <property type="molecule type" value="Genomic_DNA"/>
</dbReference>
<evidence type="ECO:0000256" key="2">
    <source>
        <dbReference type="SAM" id="Phobius"/>
    </source>
</evidence>
<dbReference type="OrthoDB" id="71476at2759"/>
<evidence type="ECO:0000313" key="3">
    <source>
        <dbReference type="EMBL" id="OQR98007.1"/>
    </source>
</evidence>
<feature type="compositionally biased region" description="Basic and acidic residues" evidence="1">
    <location>
        <begin position="292"/>
        <end position="302"/>
    </location>
</feature>
<evidence type="ECO:0008006" key="5">
    <source>
        <dbReference type="Google" id="ProtNLM"/>
    </source>
</evidence>
<keyword evidence="2" id="KW-1133">Transmembrane helix</keyword>
<comment type="caution">
    <text evidence="3">The sequence shown here is derived from an EMBL/GenBank/DDBJ whole genome shotgun (WGS) entry which is preliminary data.</text>
</comment>
<keyword evidence="2" id="KW-0812">Transmembrane</keyword>
<gene>
    <name evidence="3" type="ORF">ACHHYP_09280</name>
</gene>
<dbReference type="AlphaFoldDB" id="A0A1V9ZJ58"/>